<dbReference type="InterPro" id="IPR025985">
    <property type="entry name" value="YnbE"/>
</dbReference>
<feature type="signal peptide" evidence="1">
    <location>
        <begin position="1"/>
        <end position="22"/>
    </location>
</feature>
<evidence type="ECO:0000256" key="1">
    <source>
        <dbReference type="SAM" id="SignalP"/>
    </source>
</evidence>
<reference evidence="2 3" key="1">
    <citation type="journal article" date="2022" name="Mar. Drugs">
        <title>Bioassay-Guided Fractionation Leads to the Detection of Cholic Acid Generated by the Rare Thalassomonas sp.</title>
        <authorList>
            <person name="Pheiffer F."/>
            <person name="Schneider Y.K."/>
            <person name="Hansen E.H."/>
            <person name="Andersen J.H."/>
            <person name="Isaksson J."/>
            <person name="Busche T."/>
            <person name="R C."/>
            <person name="Kalinowski J."/>
            <person name="Zyl L.V."/>
            <person name="Trindade M."/>
        </authorList>
    </citation>
    <scope>NUCLEOTIDE SEQUENCE [LARGE SCALE GENOMIC DNA]</scope>
    <source>
        <strain evidence="2 3">A5K-61T</strain>
    </source>
</reference>
<evidence type="ECO:0000313" key="2">
    <source>
        <dbReference type="EMBL" id="WDE14564.1"/>
    </source>
</evidence>
<evidence type="ECO:0000313" key="3">
    <source>
        <dbReference type="Proteomes" id="UP001215231"/>
    </source>
</evidence>
<dbReference type="PROSITE" id="PS51257">
    <property type="entry name" value="PROKAR_LIPOPROTEIN"/>
    <property type="match status" value="1"/>
</dbReference>
<gene>
    <name evidence="2" type="ORF">H3N35_17165</name>
</gene>
<dbReference type="EMBL" id="CP059693">
    <property type="protein sequence ID" value="WDE14564.1"/>
    <property type="molecule type" value="Genomic_DNA"/>
</dbReference>
<keyword evidence="3" id="KW-1185">Reference proteome</keyword>
<accession>A0ABY7VLA3</accession>
<organism evidence="2 3">
    <name type="scientific">Thalassomonas haliotis</name>
    <dbReference type="NCBI Taxonomy" id="485448"/>
    <lineage>
        <taxon>Bacteria</taxon>
        <taxon>Pseudomonadati</taxon>
        <taxon>Pseudomonadota</taxon>
        <taxon>Gammaproteobacteria</taxon>
        <taxon>Alteromonadales</taxon>
        <taxon>Colwelliaceae</taxon>
        <taxon>Thalassomonas</taxon>
    </lineage>
</organism>
<keyword evidence="2" id="KW-0449">Lipoprotein</keyword>
<dbReference type="Pfam" id="PF13617">
    <property type="entry name" value="Lipoprotein_19"/>
    <property type="match status" value="1"/>
</dbReference>
<feature type="chain" id="PRO_5046487412" evidence="1">
    <location>
        <begin position="23"/>
        <end position="57"/>
    </location>
</feature>
<dbReference type="Proteomes" id="UP001215231">
    <property type="component" value="Chromosome"/>
</dbReference>
<keyword evidence="1" id="KW-0732">Signal</keyword>
<sequence length="57" mass="6404">MKLSALIIALLLFGCTPTVQVAADKPVTINLNVKIEHEIRIKVDKELDKIINDDELF</sequence>
<protein>
    <submittedName>
        <fullName evidence="2">YnbE family lipoprotein</fullName>
    </submittedName>
</protein>
<proteinExistence type="predicted"/>
<name>A0ABY7VLA3_9GAMM</name>